<feature type="transmembrane region" description="Helical" evidence="1">
    <location>
        <begin position="169"/>
        <end position="191"/>
    </location>
</feature>
<dbReference type="AlphaFoldDB" id="A0A7C2GET1"/>
<dbReference type="InterPro" id="IPR038765">
    <property type="entry name" value="Papain-like_cys_pep_sf"/>
</dbReference>
<feature type="transmembrane region" description="Helical" evidence="1">
    <location>
        <begin position="44"/>
        <end position="62"/>
    </location>
</feature>
<feature type="transmembrane region" description="Helical" evidence="1">
    <location>
        <begin position="122"/>
        <end position="139"/>
    </location>
</feature>
<feature type="domain" description="Transglutaminase-like" evidence="2">
    <location>
        <begin position="459"/>
        <end position="530"/>
    </location>
</feature>
<dbReference type="InterPro" id="IPR052901">
    <property type="entry name" value="Bact_TGase-like"/>
</dbReference>
<dbReference type="PANTHER" id="PTHR42736:SF1">
    <property type="entry name" value="PROTEIN-GLUTAMINE GAMMA-GLUTAMYLTRANSFERASE"/>
    <property type="match status" value="1"/>
</dbReference>
<dbReference type="SMART" id="SM00460">
    <property type="entry name" value="TGc"/>
    <property type="match status" value="1"/>
</dbReference>
<dbReference type="EMBL" id="DTDV01000023">
    <property type="protein sequence ID" value="HGK24626.1"/>
    <property type="molecule type" value="Genomic_DNA"/>
</dbReference>
<gene>
    <name evidence="3" type="ORF">ENU78_09425</name>
</gene>
<sequence>MERKRIKLIKREVVEDSILFRGITLYLILVSLFSVWYFLNLSSIYIAGVFLLTIVGFVFSYYRRKERNVFLKILMTFGMIYLLRQFFVELIKNPFDPRIPLATFLVNLNTIHSFDLPTRLDLGFSFFISIILMVISGIFAREAIYLVFLIFFLFGVIMFLILVNDYKLIPSYVFSITLFVLLMGFLVFPFIPKNIRVGFRQDIMSQLITKLTNFQGDLRSAYAEASNLYKLPEGRKIPPLKFNPEEYYGFAPFLDLRQRGELSSSLVFRVLTPWGIYHRGIAFDTYNGFGWYQSREEVKTLDTVSQPFVLKENARGEEYLQRATYFIERDFQSNIIFIPKDTERLYYPSPVIFKDGEDGYRSPFELPKGLIYTGFYQESYYSTRELLEAKVPPKNRFLNYLRLSNIPQRVVNLVFEITKNYETPWEKLMAIKNYLDNNYEYSLDIPPLPENEDAVDNFLFEVKKGYCEQFATAFAVMARIIGVPSRLVTGYGPGDLNPWTGMYEVRVKNAHAWVEVYLDPLGWITVDPTPTALAEMERGERKESVNFLGLLFNSVGIILEGIFIEVYKILNKYQYIVIPIFIVLLFLLVKNIVNFLKLTEEDRIFKRVMKRLKKSGLIKEDVSLYGMLEPLGDLGRDFAGLYYALKFAPLSEEERKRYKDNFKEYAKKLLSYNSPTSRKKIKD</sequence>
<dbReference type="Gene3D" id="3.10.620.30">
    <property type="match status" value="1"/>
</dbReference>
<protein>
    <submittedName>
        <fullName evidence="3">Transglutaminase</fullName>
    </submittedName>
</protein>
<dbReference type="PANTHER" id="PTHR42736">
    <property type="entry name" value="PROTEIN-GLUTAMINE GAMMA-GLUTAMYLTRANSFERASE"/>
    <property type="match status" value="1"/>
</dbReference>
<keyword evidence="1" id="KW-1133">Transmembrane helix</keyword>
<name>A0A7C2GET1_DICTH</name>
<evidence type="ECO:0000256" key="1">
    <source>
        <dbReference type="SAM" id="Phobius"/>
    </source>
</evidence>
<evidence type="ECO:0000259" key="2">
    <source>
        <dbReference type="SMART" id="SM00460"/>
    </source>
</evidence>
<feature type="transmembrane region" description="Helical" evidence="1">
    <location>
        <begin position="144"/>
        <end position="163"/>
    </location>
</feature>
<dbReference type="InterPro" id="IPR002931">
    <property type="entry name" value="Transglutaminase-like"/>
</dbReference>
<dbReference type="SUPFAM" id="SSF54001">
    <property type="entry name" value="Cysteine proteinases"/>
    <property type="match status" value="1"/>
</dbReference>
<comment type="caution">
    <text evidence="3">The sequence shown here is derived from an EMBL/GenBank/DDBJ whole genome shotgun (WGS) entry which is preliminary data.</text>
</comment>
<dbReference type="RefSeq" id="WP_149122360.1">
    <property type="nucleotide sequence ID" value="NZ_VTFL01000001.1"/>
</dbReference>
<feature type="transmembrane region" description="Helical" evidence="1">
    <location>
        <begin position="545"/>
        <end position="567"/>
    </location>
</feature>
<feature type="transmembrane region" description="Helical" evidence="1">
    <location>
        <begin position="20"/>
        <end position="38"/>
    </location>
</feature>
<accession>A0A7C2GET1</accession>
<proteinExistence type="predicted"/>
<organism evidence="3">
    <name type="scientific">Dictyoglomus thermophilum</name>
    <dbReference type="NCBI Taxonomy" id="14"/>
    <lineage>
        <taxon>Bacteria</taxon>
        <taxon>Pseudomonadati</taxon>
        <taxon>Dictyoglomota</taxon>
        <taxon>Dictyoglomia</taxon>
        <taxon>Dictyoglomales</taxon>
        <taxon>Dictyoglomaceae</taxon>
        <taxon>Dictyoglomus</taxon>
    </lineage>
</organism>
<keyword evidence="1" id="KW-0472">Membrane</keyword>
<feature type="transmembrane region" description="Helical" evidence="1">
    <location>
        <begin position="69"/>
        <end position="87"/>
    </location>
</feature>
<dbReference type="Pfam" id="PF01841">
    <property type="entry name" value="Transglut_core"/>
    <property type="match status" value="1"/>
</dbReference>
<reference evidence="3" key="1">
    <citation type="journal article" date="2020" name="mSystems">
        <title>Genome- and Community-Level Interaction Insights into Carbon Utilization and Element Cycling Functions of Hydrothermarchaeota in Hydrothermal Sediment.</title>
        <authorList>
            <person name="Zhou Z."/>
            <person name="Liu Y."/>
            <person name="Xu W."/>
            <person name="Pan J."/>
            <person name="Luo Z.H."/>
            <person name="Li M."/>
        </authorList>
    </citation>
    <scope>NUCLEOTIDE SEQUENCE [LARGE SCALE GENOMIC DNA]</scope>
    <source>
        <strain evidence="3">SpSt-70</strain>
    </source>
</reference>
<keyword evidence="1" id="KW-0812">Transmembrane</keyword>
<evidence type="ECO:0000313" key="3">
    <source>
        <dbReference type="EMBL" id="HGK24626.1"/>
    </source>
</evidence>
<feature type="transmembrane region" description="Helical" evidence="1">
    <location>
        <begin position="573"/>
        <end position="593"/>
    </location>
</feature>